<comment type="caution">
    <text evidence="2">The sequence shown here is derived from an EMBL/GenBank/DDBJ whole genome shotgun (WGS) entry which is preliminary data.</text>
</comment>
<gene>
    <name evidence="2" type="ORF">GCM10023215_35390</name>
</gene>
<dbReference type="NCBIfam" id="TIGR04354">
    <property type="entry name" value="amphi-Trp"/>
    <property type="match status" value="1"/>
</dbReference>
<dbReference type="EMBL" id="BAABIC010000011">
    <property type="protein sequence ID" value="GAA4694662.1"/>
    <property type="molecule type" value="Genomic_DNA"/>
</dbReference>
<dbReference type="RefSeq" id="WP_345381670.1">
    <property type="nucleotide sequence ID" value="NZ_BAABIC010000011.1"/>
</dbReference>
<organism evidence="2 3">
    <name type="scientific">Pseudonocardia yuanmonensis</name>
    <dbReference type="NCBI Taxonomy" id="1095914"/>
    <lineage>
        <taxon>Bacteria</taxon>
        <taxon>Bacillati</taxon>
        <taxon>Actinomycetota</taxon>
        <taxon>Actinomycetes</taxon>
        <taxon>Pseudonocardiales</taxon>
        <taxon>Pseudonocardiaceae</taxon>
        <taxon>Pseudonocardia</taxon>
    </lineage>
</organism>
<accession>A0ABP8WS91</accession>
<protein>
    <recommendedName>
        <fullName evidence="1">Amphi-Trp domain-containing protein</fullName>
    </recommendedName>
</protein>
<proteinExistence type="predicted"/>
<evidence type="ECO:0000313" key="3">
    <source>
        <dbReference type="Proteomes" id="UP001500325"/>
    </source>
</evidence>
<dbReference type="Proteomes" id="UP001500325">
    <property type="component" value="Unassembled WGS sequence"/>
</dbReference>
<dbReference type="Pfam" id="PF20068">
    <property type="entry name" value="Amphi-Trp"/>
    <property type="match status" value="1"/>
</dbReference>
<sequence length="90" mass="9664">MSDLEISRSETLSRADAAALLRSLADALAADGSEVHLQLGDSKLELKVPDEVRAEVEVEVDGDEVELECELTWSTAGRRGRKSRAAAEPA</sequence>
<keyword evidence="3" id="KW-1185">Reference proteome</keyword>
<evidence type="ECO:0000313" key="2">
    <source>
        <dbReference type="EMBL" id="GAA4694662.1"/>
    </source>
</evidence>
<reference evidence="3" key="1">
    <citation type="journal article" date="2019" name="Int. J. Syst. Evol. Microbiol.">
        <title>The Global Catalogue of Microorganisms (GCM) 10K type strain sequencing project: providing services to taxonomists for standard genome sequencing and annotation.</title>
        <authorList>
            <consortium name="The Broad Institute Genomics Platform"/>
            <consortium name="The Broad Institute Genome Sequencing Center for Infectious Disease"/>
            <person name="Wu L."/>
            <person name="Ma J."/>
        </authorList>
    </citation>
    <scope>NUCLEOTIDE SEQUENCE [LARGE SCALE GENOMIC DNA]</scope>
    <source>
        <strain evidence="3">JCM 18055</strain>
    </source>
</reference>
<dbReference type="InterPro" id="IPR027598">
    <property type="entry name" value="Amphi-Trp_dom"/>
</dbReference>
<name>A0ABP8WS91_9PSEU</name>
<evidence type="ECO:0000259" key="1">
    <source>
        <dbReference type="Pfam" id="PF20068"/>
    </source>
</evidence>
<feature type="domain" description="Amphi-Trp" evidence="1">
    <location>
        <begin position="6"/>
        <end position="81"/>
    </location>
</feature>